<dbReference type="PANTHER" id="PTHR23183:SF0">
    <property type="entry name" value="NUCLEOLAR PROTEIN 14"/>
    <property type="match status" value="1"/>
</dbReference>
<feature type="coiled-coil region" evidence="7">
    <location>
        <begin position="543"/>
        <end position="570"/>
    </location>
</feature>
<evidence type="ECO:0000256" key="1">
    <source>
        <dbReference type="ARBA" id="ARBA00004604"/>
    </source>
</evidence>
<dbReference type="GO" id="GO:0032040">
    <property type="term" value="C:small-subunit processome"/>
    <property type="evidence" value="ECO:0007669"/>
    <property type="project" value="InterPro"/>
</dbReference>
<organism evidence="9 10">
    <name type="scientific">Genlisea aurea</name>
    <dbReference type="NCBI Taxonomy" id="192259"/>
    <lineage>
        <taxon>Eukaryota</taxon>
        <taxon>Viridiplantae</taxon>
        <taxon>Streptophyta</taxon>
        <taxon>Embryophyta</taxon>
        <taxon>Tracheophyta</taxon>
        <taxon>Spermatophyta</taxon>
        <taxon>Magnoliopsida</taxon>
        <taxon>eudicotyledons</taxon>
        <taxon>Gunneridae</taxon>
        <taxon>Pentapetalae</taxon>
        <taxon>asterids</taxon>
        <taxon>lamiids</taxon>
        <taxon>Lamiales</taxon>
        <taxon>Lentibulariaceae</taxon>
        <taxon>Genlisea</taxon>
    </lineage>
</organism>
<evidence type="ECO:0008006" key="11">
    <source>
        <dbReference type="Google" id="ProtNLM"/>
    </source>
</evidence>
<dbReference type="EMBL" id="AUSU01001413">
    <property type="protein sequence ID" value="EPS71081.1"/>
    <property type="molecule type" value="Genomic_DNA"/>
</dbReference>
<comment type="function">
    <text evidence="6">Involved in nucleolar processing of pre-18S ribosomal RNA. Has a role in the nuclear export of 40S pre-ribosomal subunit to the cytoplasm.</text>
</comment>
<feature type="compositionally biased region" description="Acidic residues" evidence="8">
    <location>
        <begin position="120"/>
        <end position="136"/>
    </location>
</feature>
<dbReference type="Proteomes" id="UP000015453">
    <property type="component" value="Unassembled WGS sequence"/>
</dbReference>
<feature type="region of interest" description="Disordered" evidence="8">
    <location>
        <begin position="1"/>
        <end position="53"/>
    </location>
</feature>
<dbReference type="InterPro" id="IPR007276">
    <property type="entry name" value="Nop14"/>
</dbReference>
<dbReference type="GO" id="GO:0030490">
    <property type="term" value="P:maturation of SSU-rRNA"/>
    <property type="evidence" value="ECO:0007669"/>
    <property type="project" value="TreeGrafter"/>
</dbReference>
<reference evidence="9 10" key="1">
    <citation type="journal article" date="2013" name="BMC Genomics">
        <title>The miniature genome of a carnivorous plant Genlisea aurea contains a low number of genes and short non-coding sequences.</title>
        <authorList>
            <person name="Leushkin E.V."/>
            <person name="Sutormin R.A."/>
            <person name="Nabieva E.R."/>
            <person name="Penin A.A."/>
            <person name="Kondrashov A.S."/>
            <person name="Logacheva M.D."/>
        </authorList>
    </citation>
    <scope>NUCLEOTIDE SEQUENCE [LARGE SCALE GENOMIC DNA]</scope>
</reference>
<comment type="caution">
    <text evidence="9">The sequence shown here is derived from an EMBL/GenBank/DDBJ whole genome shotgun (WGS) entry which is preliminary data.</text>
</comment>
<feature type="compositionally biased region" description="Basic and acidic residues" evidence="8">
    <location>
        <begin position="66"/>
        <end position="75"/>
    </location>
</feature>
<evidence type="ECO:0000256" key="8">
    <source>
        <dbReference type="SAM" id="MobiDB-lite"/>
    </source>
</evidence>
<protein>
    <recommendedName>
        <fullName evidence="11">Nucleolar protein 14</fullName>
    </recommendedName>
</protein>
<dbReference type="Pfam" id="PF04147">
    <property type="entry name" value="Nop14"/>
    <property type="match status" value="1"/>
</dbReference>
<keyword evidence="7" id="KW-0175">Coiled coil</keyword>
<sequence length="600" mass="69134">MLIALQEERQKRMATTEDSDDEGSDAGYEKDDGSRVRPISGDDDPGILVSDKSLSRAKVVWIDDILTRENHKDAAENDTGSEQSSESGGDNVDSEEEEDDNDEDESDGVGDVPSAKDWEQSDDEYAEDDFNEEEEAAVVQRNECKVPDRVKPNSGQLQSELPFTIEAPKSFEEFSALLENRSDDQIVEAIKRIRAFNAISIAVENRKKMQVFYGILLQYFAVLASKKPLNLLLLNMIVKPLMEMSAEVPYFAAICARQRLLHTRSQFFEILKSTAQSCWPNLKTICLMRLWCMIFPCSDFRHAVMTPLLLLISEYLMRYPISSGRDIAVGSFLCSLMLTVSRQSKRFFPEALTFIQSMLVTALNDEQVIKSSKLYHLMELKTSGPVLRLQRRGADEIHPFDFFTLMDLPDDSPYFASDDFKISMVAALVQQLREYVEVYRSLKSFPEIFSPVSKTLQRLVNDDLLPEKLRAGIEEACRLIEQKSRETHTERRPLRYQKVKILKTFAPKFEESFVKGRDYDPDRDRAERRKLKKRLKQEAKGAARELRKDNQFLLEVKERERAEREEEKAERFGKFKAFLQEQEHAFRSGQLGKGKKRSRR</sequence>
<dbReference type="GO" id="GO:0030692">
    <property type="term" value="C:Noc4p-Nop14p complex"/>
    <property type="evidence" value="ECO:0007669"/>
    <property type="project" value="TreeGrafter"/>
</dbReference>
<feature type="compositionally biased region" description="Basic and acidic residues" evidence="8">
    <location>
        <begin position="1"/>
        <end position="15"/>
    </location>
</feature>
<comment type="subcellular location">
    <subcellularLocation>
        <location evidence="1">Nucleus</location>
        <location evidence="1">Nucleolus</location>
    </subcellularLocation>
</comment>
<keyword evidence="3" id="KW-0690">Ribosome biogenesis</keyword>
<evidence type="ECO:0000256" key="4">
    <source>
        <dbReference type="ARBA" id="ARBA00022552"/>
    </source>
</evidence>
<evidence type="ECO:0000256" key="6">
    <source>
        <dbReference type="ARBA" id="ARBA00024695"/>
    </source>
</evidence>
<accession>S8D171</accession>
<gene>
    <name evidence="9" type="ORF">M569_03678</name>
</gene>
<dbReference type="PANTHER" id="PTHR23183">
    <property type="entry name" value="NOP14"/>
    <property type="match status" value="1"/>
</dbReference>
<feature type="compositionally biased region" description="Acidic residues" evidence="8">
    <location>
        <begin position="92"/>
        <end position="108"/>
    </location>
</feature>
<evidence type="ECO:0000256" key="5">
    <source>
        <dbReference type="ARBA" id="ARBA00023242"/>
    </source>
</evidence>
<keyword evidence="10" id="KW-1185">Reference proteome</keyword>
<keyword evidence="4" id="KW-0698">rRNA processing</keyword>
<comment type="similarity">
    <text evidence="2">Belongs to the NOP14 family.</text>
</comment>
<evidence type="ECO:0000313" key="10">
    <source>
        <dbReference type="Proteomes" id="UP000015453"/>
    </source>
</evidence>
<keyword evidence="5" id="KW-0539">Nucleus</keyword>
<evidence type="ECO:0000256" key="7">
    <source>
        <dbReference type="SAM" id="Coils"/>
    </source>
</evidence>
<dbReference type="AlphaFoldDB" id="S8D171"/>
<feature type="region of interest" description="Disordered" evidence="8">
    <location>
        <begin position="66"/>
        <end position="142"/>
    </location>
</feature>
<evidence type="ECO:0000256" key="3">
    <source>
        <dbReference type="ARBA" id="ARBA00022517"/>
    </source>
</evidence>
<dbReference type="OrthoDB" id="441771at2759"/>
<proteinExistence type="inferred from homology"/>
<evidence type="ECO:0000256" key="2">
    <source>
        <dbReference type="ARBA" id="ARBA00007466"/>
    </source>
</evidence>
<name>S8D171_9LAMI</name>
<evidence type="ECO:0000313" key="9">
    <source>
        <dbReference type="EMBL" id="EPS71081.1"/>
    </source>
</evidence>